<dbReference type="AlphaFoldDB" id="A0A8T9B1C0"/>
<dbReference type="SUPFAM" id="SSF57701">
    <property type="entry name" value="Zn2/Cys6 DNA-binding domain"/>
    <property type="match status" value="1"/>
</dbReference>
<dbReference type="PANTHER" id="PTHR37534">
    <property type="entry name" value="TRANSCRIPTIONAL ACTIVATOR PROTEIN UGA3"/>
    <property type="match status" value="1"/>
</dbReference>
<dbReference type="Pfam" id="PF00172">
    <property type="entry name" value="Zn_clus"/>
    <property type="match status" value="1"/>
</dbReference>
<feature type="domain" description="Zn(2)-C6 fungal-type" evidence="4">
    <location>
        <begin position="28"/>
        <end position="58"/>
    </location>
</feature>
<dbReference type="GO" id="GO:0000976">
    <property type="term" value="F:transcription cis-regulatory region binding"/>
    <property type="evidence" value="ECO:0007669"/>
    <property type="project" value="TreeGrafter"/>
</dbReference>
<proteinExistence type="predicted"/>
<dbReference type="PROSITE" id="PS00463">
    <property type="entry name" value="ZN2_CY6_FUNGAL_1"/>
    <property type="match status" value="1"/>
</dbReference>
<name>A0A8T9B1C0_9HELO</name>
<dbReference type="OrthoDB" id="415590at2759"/>
<dbReference type="PROSITE" id="PS50048">
    <property type="entry name" value="ZN2_CY6_FUNGAL_2"/>
    <property type="match status" value="1"/>
</dbReference>
<comment type="caution">
    <text evidence="5">The sequence shown here is derived from an EMBL/GenBank/DDBJ whole genome shotgun (WGS) entry which is preliminary data.</text>
</comment>
<feature type="compositionally biased region" description="Basic residues" evidence="3">
    <location>
        <begin position="19"/>
        <end position="37"/>
    </location>
</feature>
<accession>A0A8T9B1C0</accession>
<dbReference type="Gene3D" id="4.10.240.10">
    <property type="entry name" value="Zn(2)-C6 fungal-type DNA-binding domain"/>
    <property type="match status" value="1"/>
</dbReference>
<gene>
    <name evidence="5" type="primary">moc3_3</name>
    <name evidence="5" type="ORF">LARI1_G006387</name>
</gene>
<feature type="region of interest" description="Disordered" evidence="3">
    <location>
        <begin position="1"/>
        <end position="44"/>
    </location>
</feature>
<evidence type="ECO:0000313" key="5">
    <source>
        <dbReference type="EMBL" id="TVY13728.1"/>
    </source>
</evidence>
<feature type="compositionally biased region" description="Polar residues" evidence="3">
    <location>
        <begin position="1"/>
        <end position="16"/>
    </location>
</feature>
<feature type="compositionally biased region" description="Basic and acidic residues" evidence="3">
    <location>
        <begin position="297"/>
        <end position="312"/>
    </location>
</feature>
<dbReference type="EMBL" id="QGMF01000870">
    <property type="protein sequence ID" value="TVY13728.1"/>
    <property type="molecule type" value="Genomic_DNA"/>
</dbReference>
<evidence type="ECO:0000313" key="6">
    <source>
        <dbReference type="Proteomes" id="UP000469559"/>
    </source>
</evidence>
<reference evidence="5 6" key="1">
    <citation type="submission" date="2018-05" db="EMBL/GenBank/DDBJ databases">
        <title>Whole genome sequencing for identification of molecular markers to develop diagnostic detection tools for the regulated plant pathogen Lachnellula willkommii.</title>
        <authorList>
            <person name="Giroux E."/>
            <person name="Bilodeau G."/>
        </authorList>
    </citation>
    <scope>NUCLEOTIDE SEQUENCE [LARGE SCALE GENOMIC DNA]</scope>
    <source>
        <strain evidence="5 6">CBS 203.66</strain>
    </source>
</reference>
<organism evidence="5 6">
    <name type="scientific">Lachnellula arida</name>
    <dbReference type="NCBI Taxonomy" id="1316785"/>
    <lineage>
        <taxon>Eukaryota</taxon>
        <taxon>Fungi</taxon>
        <taxon>Dikarya</taxon>
        <taxon>Ascomycota</taxon>
        <taxon>Pezizomycotina</taxon>
        <taxon>Leotiomycetes</taxon>
        <taxon>Helotiales</taxon>
        <taxon>Lachnaceae</taxon>
        <taxon>Lachnellula</taxon>
    </lineage>
</organism>
<feature type="region of interest" description="Disordered" evidence="3">
    <location>
        <begin position="276"/>
        <end position="322"/>
    </location>
</feature>
<evidence type="ECO:0000256" key="1">
    <source>
        <dbReference type="ARBA" id="ARBA00004123"/>
    </source>
</evidence>
<evidence type="ECO:0000256" key="3">
    <source>
        <dbReference type="SAM" id="MobiDB-lite"/>
    </source>
</evidence>
<keyword evidence="6" id="KW-1185">Reference proteome</keyword>
<dbReference type="GO" id="GO:0008270">
    <property type="term" value="F:zinc ion binding"/>
    <property type="evidence" value="ECO:0007669"/>
    <property type="project" value="InterPro"/>
</dbReference>
<feature type="region of interest" description="Disordered" evidence="3">
    <location>
        <begin position="107"/>
        <end position="128"/>
    </location>
</feature>
<comment type="subcellular location">
    <subcellularLocation>
        <location evidence="1">Nucleus</location>
    </subcellularLocation>
</comment>
<dbReference type="InterPro" id="IPR001138">
    <property type="entry name" value="Zn2Cys6_DnaBD"/>
</dbReference>
<dbReference type="GO" id="GO:0005634">
    <property type="term" value="C:nucleus"/>
    <property type="evidence" value="ECO:0007669"/>
    <property type="project" value="UniProtKB-SubCell"/>
</dbReference>
<feature type="compositionally biased region" description="Polar residues" evidence="3">
    <location>
        <begin position="111"/>
        <end position="128"/>
    </location>
</feature>
<dbReference type="Pfam" id="PF11951">
    <property type="entry name" value="Fungal_trans_2"/>
    <property type="match status" value="1"/>
</dbReference>
<dbReference type="SMART" id="SM00066">
    <property type="entry name" value="GAL4"/>
    <property type="match status" value="1"/>
</dbReference>
<sequence length="695" mass="78721">MENQNNDDGTELSSEPSAKKARTRTRTGCRNCRRRRRKCDERKPECSNCRLREESCEWGVKLVYKDGNAESLGEEHPSMLEGSRRRPRRFEIERGYAHELSPAGAAAGLDAQSSPFNHTPDSVAPSQSRRFSYQMGDGYTPQMDNSPGTVASPQTSFTDGLAFTPQSALDGNSLARIPSSTSAVLTENAAADLLALRYLSSHTATESPGYVHENDTPMEEVQLEQPISVTQINYRDDRSLRSSMFGERDGIFLPGSAYQELHSTLRNHLISTARSNAPTRLGTPEQDHVHHAPLGRSDFRLNTDVPDSRIESDPESVQSSKAPEISPHREYVLWKTWIDEVAPWLDKFDNKRHFEQKIPIMARHSAHLRKSILAVCARQIEQKHNSKSLSESLGLYQEAIHLLLPELQTKNTAVIASCVILCVLEMMSCSPKEWRRHLEGCANLLEAVGINGFVGGVEEALFWCFIRMDVCGALISQDVTLIPVERWASNLDLDSDIKLFRNSSKDFDTYATYAVFLLGYCAAYLKDYKNREKSTLTGKDWCYRWNELVCHLDDWYEGRPEEMKPIISIPPGEEKNDSPFPTVLYGHGSAISGNQMYHTAALLMLQEKPAGLTVQRKQKSIFWHARQICAISESNTHHGAWTNSIQPIWIAGKLMSHPSEHRAILKIYERIERDLGWKTRWRRDDLKAWWGDADD</sequence>
<dbReference type="GO" id="GO:0000981">
    <property type="term" value="F:DNA-binding transcription factor activity, RNA polymerase II-specific"/>
    <property type="evidence" value="ECO:0007669"/>
    <property type="project" value="InterPro"/>
</dbReference>
<dbReference type="InterPro" id="IPR036864">
    <property type="entry name" value="Zn2-C6_fun-type_DNA-bd_sf"/>
</dbReference>
<dbReference type="GO" id="GO:0045944">
    <property type="term" value="P:positive regulation of transcription by RNA polymerase II"/>
    <property type="evidence" value="ECO:0007669"/>
    <property type="project" value="TreeGrafter"/>
</dbReference>
<dbReference type="PANTHER" id="PTHR37534:SF4">
    <property type="entry name" value="ZN(II)2CYS6 TRANSCRIPTION FACTOR (EUROFUNG)"/>
    <property type="match status" value="1"/>
</dbReference>
<dbReference type="InterPro" id="IPR021858">
    <property type="entry name" value="Fun_TF"/>
</dbReference>
<dbReference type="Proteomes" id="UP000469559">
    <property type="component" value="Unassembled WGS sequence"/>
</dbReference>
<keyword evidence="2" id="KW-0539">Nucleus</keyword>
<evidence type="ECO:0000256" key="2">
    <source>
        <dbReference type="ARBA" id="ARBA00023242"/>
    </source>
</evidence>
<evidence type="ECO:0000259" key="4">
    <source>
        <dbReference type="PROSITE" id="PS50048"/>
    </source>
</evidence>
<protein>
    <submittedName>
        <fullName evidence="5">Transcriptional regulatory protein moc3</fullName>
    </submittedName>
</protein>